<accession>A0A915DPU5</accession>
<reference evidence="2" key="1">
    <citation type="submission" date="2022-11" db="UniProtKB">
        <authorList>
            <consortium name="WormBaseParasite"/>
        </authorList>
    </citation>
    <scope>IDENTIFICATION</scope>
</reference>
<dbReference type="WBParaSite" id="jg22255">
    <property type="protein sequence ID" value="jg22255"/>
    <property type="gene ID" value="jg22255"/>
</dbReference>
<dbReference type="AlphaFoldDB" id="A0A915DPU5"/>
<keyword evidence="1" id="KW-1185">Reference proteome</keyword>
<proteinExistence type="predicted"/>
<evidence type="ECO:0000313" key="2">
    <source>
        <dbReference type="WBParaSite" id="jg22255"/>
    </source>
</evidence>
<name>A0A915DPU5_9BILA</name>
<protein>
    <submittedName>
        <fullName evidence="2">Uncharacterized protein</fullName>
    </submittedName>
</protein>
<organism evidence="1 2">
    <name type="scientific">Ditylenchus dipsaci</name>
    <dbReference type="NCBI Taxonomy" id="166011"/>
    <lineage>
        <taxon>Eukaryota</taxon>
        <taxon>Metazoa</taxon>
        <taxon>Ecdysozoa</taxon>
        <taxon>Nematoda</taxon>
        <taxon>Chromadorea</taxon>
        <taxon>Rhabditida</taxon>
        <taxon>Tylenchina</taxon>
        <taxon>Tylenchomorpha</taxon>
        <taxon>Sphaerularioidea</taxon>
        <taxon>Anguinidae</taxon>
        <taxon>Anguininae</taxon>
        <taxon>Ditylenchus</taxon>
    </lineage>
</organism>
<dbReference type="Proteomes" id="UP000887574">
    <property type="component" value="Unplaced"/>
</dbReference>
<evidence type="ECO:0000313" key="1">
    <source>
        <dbReference type="Proteomes" id="UP000887574"/>
    </source>
</evidence>
<sequence length="100" mass="11351">METHNSRLEQKTLRLPVYFRLCADDSNGYSYSFHLSTATITLNGAEVSSGMNSTVTFVPWQEHIYCDPKFLDILVKASNTVYNSTHVHYDVDCDTNKPAK</sequence>